<feature type="transmembrane region" description="Helical" evidence="1">
    <location>
        <begin position="14"/>
        <end position="37"/>
    </location>
</feature>
<feature type="transmembrane region" description="Helical" evidence="1">
    <location>
        <begin position="96"/>
        <end position="116"/>
    </location>
</feature>
<keyword evidence="3" id="KW-1185">Reference proteome</keyword>
<evidence type="ECO:0008006" key="4">
    <source>
        <dbReference type="Google" id="ProtNLM"/>
    </source>
</evidence>
<protein>
    <recommendedName>
        <fullName evidence="4">DUF1648 domain-containing protein</fullName>
    </recommendedName>
</protein>
<feature type="transmembrane region" description="Helical" evidence="1">
    <location>
        <begin position="216"/>
        <end position="236"/>
    </location>
</feature>
<dbReference type="RefSeq" id="WP_074260741.1">
    <property type="nucleotide sequence ID" value="NZ_FSRJ01000003.1"/>
</dbReference>
<feature type="transmembrane region" description="Helical" evidence="1">
    <location>
        <begin position="131"/>
        <end position="152"/>
    </location>
</feature>
<reference evidence="3" key="1">
    <citation type="submission" date="2016-11" db="EMBL/GenBank/DDBJ databases">
        <authorList>
            <person name="Varghese N."/>
            <person name="Submissions S."/>
        </authorList>
    </citation>
    <scope>NUCLEOTIDE SEQUENCE [LARGE SCALE GENOMIC DNA]</scope>
    <source>
        <strain evidence="3">DSM 8595</strain>
    </source>
</reference>
<evidence type="ECO:0000313" key="3">
    <source>
        <dbReference type="Proteomes" id="UP000184699"/>
    </source>
</evidence>
<accession>A0A1N6GIV7</accession>
<keyword evidence="1" id="KW-0472">Membrane</keyword>
<keyword evidence="1" id="KW-0812">Transmembrane</keyword>
<dbReference type="OrthoDB" id="3178004at2"/>
<gene>
    <name evidence="2" type="ORF">SAMN05443544_2616</name>
</gene>
<evidence type="ECO:0000313" key="2">
    <source>
        <dbReference type="EMBL" id="SIO07465.1"/>
    </source>
</evidence>
<dbReference type="STRING" id="232089.SAMN05443544_2616"/>
<proteinExistence type="predicted"/>
<organism evidence="2 3">
    <name type="scientific">Agromyces cerinus subsp. cerinus</name>
    <dbReference type="NCBI Taxonomy" id="232089"/>
    <lineage>
        <taxon>Bacteria</taxon>
        <taxon>Bacillati</taxon>
        <taxon>Actinomycetota</taxon>
        <taxon>Actinomycetes</taxon>
        <taxon>Micrococcales</taxon>
        <taxon>Microbacteriaceae</taxon>
        <taxon>Agromyces</taxon>
    </lineage>
</organism>
<dbReference type="Proteomes" id="UP000184699">
    <property type="component" value="Unassembled WGS sequence"/>
</dbReference>
<dbReference type="AlphaFoldDB" id="A0A1N6GIV7"/>
<evidence type="ECO:0000256" key="1">
    <source>
        <dbReference type="SAM" id="Phobius"/>
    </source>
</evidence>
<feature type="transmembrane region" description="Helical" evidence="1">
    <location>
        <begin position="190"/>
        <end position="210"/>
    </location>
</feature>
<keyword evidence="1" id="KW-1133">Transmembrane helix</keyword>
<name>A0A1N6GIV7_9MICO</name>
<dbReference type="EMBL" id="FSRJ01000003">
    <property type="protein sequence ID" value="SIO07465.1"/>
    <property type="molecule type" value="Genomic_DNA"/>
</dbReference>
<feature type="transmembrane region" description="Helical" evidence="1">
    <location>
        <begin position="57"/>
        <end position="84"/>
    </location>
</feature>
<sequence>MTVPAAVRTARRRFLLIGCALPAAITLVAVGLMVAWLPEVPPTVATHWSGSGPDGFGPAWSVPLGTAVLGFGLVALFTGIMLVGTRDGRWGPMLRLLAALSIGTNVLLVVGITWSFGLQRGLADPLDAPGIGLPLLVSTLLAVGAGVGGWFAQPNVTAEGRTPARTVEPLDLAAGERAVWVRTTMMTRGGMVAIIVSIIALAIGTVVVAATGSAAWWVMLGVTVLLVVLAATTFVFRVRVDDRGLVVRSPLGIPRFGVPLAEVEAVAVTNVHPTAEFGGWGIRLAPDGAFGIVLRAGEALQVTRRNGRRFVVTVDDAATAAALLEALSARERVDPPAR</sequence>